<organism evidence="2">
    <name type="scientific">marine sediment metagenome</name>
    <dbReference type="NCBI Taxonomy" id="412755"/>
    <lineage>
        <taxon>unclassified sequences</taxon>
        <taxon>metagenomes</taxon>
        <taxon>ecological metagenomes</taxon>
    </lineage>
</organism>
<dbReference type="EMBL" id="LAZR01002134">
    <property type="protein sequence ID" value="KKN34027.1"/>
    <property type="molecule type" value="Genomic_DNA"/>
</dbReference>
<dbReference type="InterPro" id="IPR044925">
    <property type="entry name" value="His-Me_finger_sf"/>
</dbReference>
<dbReference type="SUPFAM" id="SSF54060">
    <property type="entry name" value="His-Me finger endonucleases"/>
    <property type="match status" value="1"/>
</dbReference>
<evidence type="ECO:0000313" key="2">
    <source>
        <dbReference type="EMBL" id="KKN34027.1"/>
    </source>
</evidence>
<sequence>METLYKNEEWLYKKYVTEDKTFKEIGRICSVSYNTIRYWVKKFKIPIKESNSYIYKTRKYSDKKWLFNQYITQEKSTIDIAKEIGTNHSTICFWLKKFGIKTRRMDSKVNILYRDKEWLYNQYITQKKSTYEIAQMIWSTEKITISPMTVFYWLKKHKIKTRTLSESAINKPREKTSNWKGNNKKVKNGYIRIYKPEHSYIDKNGYISEHRLIIEKHIERYLNQKEIVHHINEVKNDNRIENLFLCKNNTEHSNIHIQIQKLAIEIFKSKKRYGIIFNKEKRKYTLF</sequence>
<reference evidence="2" key="1">
    <citation type="journal article" date="2015" name="Nature">
        <title>Complex archaea that bridge the gap between prokaryotes and eukaryotes.</title>
        <authorList>
            <person name="Spang A."/>
            <person name="Saw J.H."/>
            <person name="Jorgensen S.L."/>
            <person name="Zaremba-Niedzwiedzka K."/>
            <person name="Martijn J."/>
            <person name="Lind A.E."/>
            <person name="van Eijk R."/>
            <person name="Schleper C."/>
            <person name="Guy L."/>
            <person name="Ettema T.J."/>
        </authorList>
    </citation>
    <scope>NUCLEOTIDE SEQUENCE</scope>
</reference>
<accession>A0A0F9QAD6</accession>
<dbReference type="Pfam" id="PF13392">
    <property type="entry name" value="HNH_3"/>
    <property type="match status" value="1"/>
</dbReference>
<protein>
    <recommendedName>
        <fullName evidence="1">HNH nuclease domain-containing protein</fullName>
    </recommendedName>
</protein>
<evidence type="ECO:0000259" key="1">
    <source>
        <dbReference type="Pfam" id="PF13392"/>
    </source>
</evidence>
<dbReference type="InterPro" id="IPR003615">
    <property type="entry name" value="HNH_nuc"/>
</dbReference>
<gene>
    <name evidence="2" type="ORF">LCGC14_0797880</name>
</gene>
<dbReference type="Gene3D" id="3.90.75.20">
    <property type="match status" value="1"/>
</dbReference>
<dbReference type="AlphaFoldDB" id="A0A0F9QAD6"/>
<feature type="domain" description="HNH nuclease" evidence="1">
    <location>
        <begin position="210"/>
        <end position="249"/>
    </location>
</feature>
<name>A0A0F9QAD6_9ZZZZ</name>
<proteinExistence type="predicted"/>
<comment type="caution">
    <text evidence="2">The sequence shown here is derived from an EMBL/GenBank/DDBJ whole genome shotgun (WGS) entry which is preliminary data.</text>
</comment>